<dbReference type="AlphaFoldDB" id="A0A3P7PKE6"/>
<gene>
    <name evidence="1" type="ORF">DILT_LOCUS19541</name>
</gene>
<proteinExistence type="predicted"/>
<organism evidence="1 2">
    <name type="scientific">Dibothriocephalus latus</name>
    <name type="common">Fish tapeworm</name>
    <name type="synonym">Diphyllobothrium latum</name>
    <dbReference type="NCBI Taxonomy" id="60516"/>
    <lineage>
        <taxon>Eukaryota</taxon>
        <taxon>Metazoa</taxon>
        <taxon>Spiralia</taxon>
        <taxon>Lophotrochozoa</taxon>
        <taxon>Platyhelminthes</taxon>
        <taxon>Cestoda</taxon>
        <taxon>Eucestoda</taxon>
        <taxon>Diphyllobothriidea</taxon>
        <taxon>Diphyllobothriidae</taxon>
        <taxon>Dibothriocephalus</taxon>
    </lineage>
</organism>
<sequence>MYLRRRSQLARCKCPSVNSTVTDTDTHVEATDPTLRSEYLSLRNTLLALKYGSPVPSQPSVSDPPDAASSFNVLLGKCQRDDPRFRARRLDSFSASSVSSLSQRRLAYVRKSDPDDSLSSGYAFSGIETIFDHHKG</sequence>
<dbReference type="EMBL" id="UYRU01115150">
    <property type="protein sequence ID" value="VDN45187.1"/>
    <property type="molecule type" value="Genomic_DNA"/>
</dbReference>
<reference evidence="1 2" key="1">
    <citation type="submission" date="2018-11" db="EMBL/GenBank/DDBJ databases">
        <authorList>
            <consortium name="Pathogen Informatics"/>
        </authorList>
    </citation>
    <scope>NUCLEOTIDE SEQUENCE [LARGE SCALE GENOMIC DNA]</scope>
</reference>
<name>A0A3P7PKE6_DIBLA</name>
<keyword evidence="2" id="KW-1185">Reference proteome</keyword>
<protein>
    <submittedName>
        <fullName evidence="1">Uncharacterized protein</fullName>
    </submittedName>
</protein>
<dbReference type="Proteomes" id="UP000281553">
    <property type="component" value="Unassembled WGS sequence"/>
</dbReference>
<dbReference type="OrthoDB" id="1932312at2759"/>
<evidence type="ECO:0000313" key="2">
    <source>
        <dbReference type="Proteomes" id="UP000281553"/>
    </source>
</evidence>
<evidence type="ECO:0000313" key="1">
    <source>
        <dbReference type="EMBL" id="VDN45187.1"/>
    </source>
</evidence>
<accession>A0A3P7PKE6</accession>